<evidence type="ECO:0000313" key="5">
    <source>
        <dbReference type="EMBL" id="MBB6522370.1"/>
    </source>
</evidence>
<dbReference type="GO" id="GO:0052621">
    <property type="term" value="F:diguanylate cyclase activity"/>
    <property type="evidence" value="ECO:0007669"/>
    <property type="project" value="UniProtKB-EC"/>
</dbReference>
<accession>A0A7X0JVQ9</accession>
<comment type="catalytic activity">
    <reaction evidence="3">
        <text>2 GTP = 3',3'-c-di-GMP + 2 diphosphate</text>
        <dbReference type="Rhea" id="RHEA:24898"/>
        <dbReference type="ChEBI" id="CHEBI:33019"/>
        <dbReference type="ChEBI" id="CHEBI:37565"/>
        <dbReference type="ChEBI" id="CHEBI:58805"/>
        <dbReference type="EC" id="2.7.7.65"/>
    </reaction>
</comment>
<dbReference type="InterPro" id="IPR029787">
    <property type="entry name" value="Nucleotide_cyclase"/>
</dbReference>
<dbReference type="InterPro" id="IPR000160">
    <property type="entry name" value="GGDEF_dom"/>
</dbReference>
<dbReference type="GO" id="GO:0043709">
    <property type="term" value="P:cell adhesion involved in single-species biofilm formation"/>
    <property type="evidence" value="ECO:0007669"/>
    <property type="project" value="TreeGrafter"/>
</dbReference>
<feature type="domain" description="GGDEF" evidence="4">
    <location>
        <begin position="221"/>
        <end position="362"/>
    </location>
</feature>
<comment type="cofactor">
    <cofactor evidence="1">
        <name>Mg(2+)</name>
        <dbReference type="ChEBI" id="CHEBI:18420"/>
    </cofactor>
</comment>
<keyword evidence="6" id="KW-1185">Reference proteome</keyword>
<evidence type="ECO:0000259" key="4">
    <source>
        <dbReference type="PROSITE" id="PS50887"/>
    </source>
</evidence>
<dbReference type="SUPFAM" id="SSF55781">
    <property type="entry name" value="GAF domain-like"/>
    <property type="match status" value="1"/>
</dbReference>
<dbReference type="Proteomes" id="UP000528457">
    <property type="component" value="Unassembled WGS sequence"/>
</dbReference>
<dbReference type="InterPro" id="IPR029016">
    <property type="entry name" value="GAF-like_dom_sf"/>
</dbReference>
<protein>
    <recommendedName>
        <fullName evidence="2">diguanylate cyclase</fullName>
        <ecNumber evidence="2">2.7.7.65</ecNumber>
    </recommendedName>
</protein>
<proteinExistence type="predicted"/>
<organism evidence="5 6">
    <name type="scientific">Pseudoteredinibacter isoporae</name>
    <dbReference type="NCBI Taxonomy" id="570281"/>
    <lineage>
        <taxon>Bacteria</taxon>
        <taxon>Pseudomonadati</taxon>
        <taxon>Pseudomonadota</taxon>
        <taxon>Gammaproteobacteria</taxon>
        <taxon>Cellvibrionales</taxon>
        <taxon>Cellvibrionaceae</taxon>
        <taxon>Pseudoteredinibacter</taxon>
    </lineage>
</organism>
<dbReference type="SUPFAM" id="SSF55073">
    <property type="entry name" value="Nucleotide cyclase"/>
    <property type="match status" value="1"/>
</dbReference>
<dbReference type="FunFam" id="3.30.70.270:FF:000001">
    <property type="entry name" value="Diguanylate cyclase domain protein"/>
    <property type="match status" value="1"/>
</dbReference>
<dbReference type="PROSITE" id="PS50887">
    <property type="entry name" value="GGDEF"/>
    <property type="match status" value="1"/>
</dbReference>
<dbReference type="GO" id="GO:1902201">
    <property type="term" value="P:negative regulation of bacterial-type flagellum-dependent cell motility"/>
    <property type="evidence" value="ECO:0007669"/>
    <property type="project" value="TreeGrafter"/>
</dbReference>
<dbReference type="InterPro" id="IPR043128">
    <property type="entry name" value="Rev_trsase/Diguanyl_cyclase"/>
</dbReference>
<dbReference type="CDD" id="cd01949">
    <property type="entry name" value="GGDEF"/>
    <property type="match status" value="1"/>
</dbReference>
<dbReference type="GO" id="GO:0005886">
    <property type="term" value="C:plasma membrane"/>
    <property type="evidence" value="ECO:0007669"/>
    <property type="project" value="TreeGrafter"/>
</dbReference>
<dbReference type="PANTHER" id="PTHR45138:SF9">
    <property type="entry name" value="DIGUANYLATE CYCLASE DGCM-RELATED"/>
    <property type="match status" value="1"/>
</dbReference>
<dbReference type="Gene3D" id="3.30.70.270">
    <property type="match status" value="1"/>
</dbReference>
<dbReference type="Pfam" id="PF00990">
    <property type="entry name" value="GGDEF"/>
    <property type="match status" value="1"/>
</dbReference>
<evidence type="ECO:0000256" key="3">
    <source>
        <dbReference type="ARBA" id="ARBA00034247"/>
    </source>
</evidence>
<dbReference type="Gene3D" id="3.30.450.40">
    <property type="match status" value="1"/>
</dbReference>
<reference evidence="5 6" key="1">
    <citation type="submission" date="2020-08" db="EMBL/GenBank/DDBJ databases">
        <title>Genomic Encyclopedia of Type Strains, Phase IV (KMG-IV): sequencing the most valuable type-strain genomes for metagenomic binning, comparative biology and taxonomic classification.</title>
        <authorList>
            <person name="Goeker M."/>
        </authorList>
    </citation>
    <scope>NUCLEOTIDE SEQUENCE [LARGE SCALE GENOMIC DNA]</scope>
    <source>
        <strain evidence="5 6">DSM 22368</strain>
    </source>
</reference>
<dbReference type="InParanoid" id="A0A7X0JVQ9"/>
<dbReference type="EC" id="2.7.7.65" evidence="2"/>
<sequence length="385" mass="43244">MDIEQENKRLQSTVKLLLRRIEQNHSIQQHFHAYEFKLLGCQCLRDLLNLLLIEAQRHFSLSAVSLVIIDSDYSVRELMEQLDLNDYGSALQMRNGVDFLNTLYPQTPEVSLGEMDVLTAGRIFPGAGRVVSTACMPLLRQDKLIGSLHFASDSNERFQPDMATDFLSRLASIVSVCLENCIGREHLSRQGKVDMLTQVNNRRSFEGELERELERAQRNQEPLSCMFVDVDHFKQINDQYGHQAGDLVLKHLAFEVSLQLRKTDFLARYGGEEFVVLAPRCPQAAAAGLAERIRAAVEAMVIDVCGAQKVRPTVSIGLATWCPEQEGRCDLQLVGHGLLAAADEVMYEAKRGGRNQVIDQLFELKEPLLQENSASEDNVSAKASR</sequence>
<dbReference type="Pfam" id="PF04340">
    <property type="entry name" value="DUF484"/>
    <property type="match status" value="1"/>
</dbReference>
<dbReference type="EMBL" id="JACHHT010000002">
    <property type="protein sequence ID" value="MBB6522370.1"/>
    <property type="molecule type" value="Genomic_DNA"/>
</dbReference>
<dbReference type="InterPro" id="IPR050469">
    <property type="entry name" value="Diguanylate_Cyclase"/>
</dbReference>
<dbReference type="AlphaFoldDB" id="A0A7X0JVQ9"/>
<dbReference type="NCBIfam" id="TIGR00254">
    <property type="entry name" value="GGDEF"/>
    <property type="match status" value="1"/>
</dbReference>
<evidence type="ECO:0000313" key="6">
    <source>
        <dbReference type="Proteomes" id="UP000528457"/>
    </source>
</evidence>
<gene>
    <name evidence="5" type="ORF">HNR48_002655</name>
</gene>
<dbReference type="SMART" id="SM00267">
    <property type="entry name" value="GGDEF"/>
    <property type="match status" value="1"/>
</dbReference>
<evidence type="ECO:0000256" key="2">
    <source>
        <dbReference type="ARBA" id="ARBA00012528"/>
    </source>
</evidence>
<comment type="caution">
    <text evidence="5">The sequence shown here is derived from an EMBL/GenBank/DDBJ whole genome shotgun (WGS) entry which is preliminary data.</text>
</comment>
<evidence type="ECO:0000256" key="1">
    <source>
        <dbReference type="ARBA" id="ARBA00001946"/>
    </source>
</evidence>
<name>A0A7X0JVQ9_9GAMM</name>
<dbReference type="PANTHER" id="PTHR45138">
    <property type="entry name" value="REGULATORY COMPONENTS OF SENSORY TRANSDUCTION SYSTEM"/>
    <property type="match status" value="1"/>
</dbReference>
<dbReference type="InterPro" id="IPR007435">
    <property type="entry name" value="DUF484"/>
</dbReference>
<dbReference type="RefSeq" id="WP_166846029.1">
    <property type="nucleotide sequence ID" value="NZ_JAAONY010000002.1"/>
</dbReference>